<evidence type="ECO:0000259" key="5">
    <source>
        <dbReference type="Pfam" id="PF04073"/>
    </source>
</evidence>
<accession>A0A239LVE8</accession>
<dbReference type="RefSeq" id="WP_089250099.1">
    <property type="nucleotide sequence ID" value="NZ_FZOW01000014.1"/>
</dbReference>
<keyword evidence="3 4" id="KW-0456">Lyase</keyword>
<dbReference type="Pfam" id="PF04073">
    <property type="entry name" value="tRNA_edit"/>
    <property type="match status" value="1"/>
</dbReference>
<dbReference type="PANTHER" id="PTHR30411:SF0">
    <property type="entry name" value="CYS-TRNA(PRO)_CYS-TRNA(CYS) DEACYLASE YBAK"/>
    <property type="match status" value="1"/>
</dbReference>
<dbReference type="PIRSF" id="PIRSF006181">
    <property type="entry name" value="EbsC_YbaK"/>
    <property type="match status" value="1"/>
</dbReference>
<keyword evidence="2 4" id="KW-0648">Protein biosynthesis</keyword>
<proteinExistence type="inferred from homology"/>
<dbReference type="Proteomes" id="UP000198327">
    <property type="component" value="Unassembled WGS sequence"/>
</dbReference>
<comment type="similarity">
    <text evidence="1 4">Belongs to the prolyl-tRNA editing family. YbaK/EbsC subfamily.</text>
</comment>
<reference evidence="7" key="1">
    <citation type="submission" date="2017-06" db="EMBL/GenBank/DDBJ databases">
        <authorList>
            <person name="Varghese N."/>
            <person name="Submissions S."/>
        </authorList>
    </citation>
    <scope>NUCLEOTIDE SEQUENCE [LARGE SCALE GENOMIC DNA]</scope>
    <source>
        <strain evidence="7">JCM 23211</strain>
    </source>
</reference>
<evidence type="ECO:0000313" key="7">
    <source>
        <dbReference type="Proteomes" id="UP000198327"/>
    </source>
</evidence>
<dbReference type="InterPro" id="IPR007214">
    <property type="entry name" value="YbaK/aa-tRNA-synth-assoc-dom"/>
</dbReference>
<dbReference type="GO" id="GO:0002161">
    <property type="term" value="F:aminoacyl-tRNA deacylase activity"/>
    <property type="evidence" value="ECO:0007669"/>
    <property type="project" value="InterPro"/>
</dbReference>
<dbReference type="CDD" id="cd00002">
    <property type="entry name" value="YbaK_deacylase"/>
    <property type="match status" value="1"/>
</dbReference>
<dbReference type="AlphaFoldDB" id="A0A239LVE8"/>
<evidence type="ECO:0000256" key="4">
    <source>
        <dbReference type="PIRNR" id="PIRNR006181"/>
    </source>
</evidence>
<dbReference type="STRING" id="398843.A3K89_15685"/>
<dbReference type="GO" id="GO:0006412">
    <property type="term" value="P:translation"/>
    <property type="evidence" value="ECO:0007669"/>
    <property type="project" value="UniProtKB-KW"/>
</dbReference>
<dbReference type="Gene3D" id="3.90.960.10">
    <property type="entry name" value="YbaK/aminoacyl-tRNA synthetase-associated domain"/>
    <property type="match status" value="1"/>
</dbReference>
<organism evidence="6 7">
    <name type="scientific">Rhodococcoides kyotonense</name>
    <dbReference type="NCBI Taxonomy" id="398843"/>
    <lineage>
        <taxon>Bacteria</taxon>
        <taxon>Bacillati</taxon>
        <taxon>Actinomycetota</taxon>
        <taxon>Actinomycetes</taxon>
        <taxon>Mycobacteriales</taxon>
        <taxon>Nocardiaceae</taxon>
        <taxon>Rhodococcoides</taxon>
    </lineage>
</organism>
<dbReference type="OrthoDB" id="9809296at2"/>
<dbReference type="NCBIfam" id="TIGR00011">
    <property type="entry name" value="YbaK_EbsC"/>
    <property type="match status" value="1"/>
</dbReference>
<name>A0A239LVE8_9NOCA</name>
<dbReference type="InterPro" id="IPR036754">
    <property type="entry name" value="YbaK/aa-tRNA-synt-asso_dom_sf"/>
</dbReference>
<dbReference type="EC" id="4.2.-.-" evidence="4"/>
<dbReference type="PANTHER" id="PTHR30411">
    <property type="entry name" value="CYTOPLASMIC PROTEIN"/>
    <property type="match status" value="1"/>
</dbReference>
<evidence type="ECO:0000256" key="2">
    <source>
        <dbReference type="ARBA" id="ARBA00022917"/>
    </source>
</evidence>
<feature type="domain" description="YbaK/aminoacyl-tRNA synthetase-associated" evidence="5">
    <location>
        <begin position="40"/>
        <end position="153"/>
    </location>
</feature>
<dbReference type="InterPro" id="IPR004369">
    <property type="entry name" value="Prolyl-tRNA_editing_YbaK/EbsC"/>
</dbReference>
<evidence type="ECO:0000313" key="6">
    <source>
        <dbReference type="EMBL" id="SNT33932.1"/>
    </source>
</evidence>
<evidence type="ECO:0000256" key="1">
    <source>
        <dbReference type="ARBA" id="ARBA00009798"/>
    </source>
</evidence>
<protein>
    <recommendedName>
        <fullName evidence="4">Cys-tRNA(Pro)/Cys-tRNA(Cys) deacylase</fullName>
        <ecNumber evidence="4">4.2.-.-</ecNumber>
    </recommendedName>
</protein>
<evidence type="ECO:0000256" key="3">
    <source>
        <dbReference type="ARBA" id="ARBA00023239"/>
    </source>
</evidence>
<dbReference type="EMBL" id="FZOW01000014">
    <property type="protein sequence ID" value="SNT33932.1"/>
    <property type="molecule type" value="Genomic_DNA"/>
</dbReference>
<dbReference type="SUPFAM" id="SSF55826">
    <property type="entry name" value="YbaK/ProRS associated domain"/>
    <property type="match status" value="1"/>
</dbReference>
<keyword evidence="7" id="KW-1185">Reference proteome</keyword>
<sequence length="164" mass="17551">MAAASTPAIAVLARAKVDHEVHTYDHDPRSESFGTEAADILCERLGVERAQIFKTLVIRKHDGKLAVAVLPVTKTLSLKSAAAALDTRKVAMAERGEAERSSGYVFGGISPLGQKRALPTVVDDSALGWDRVLCSGGRRGLEIELDPRELVRLTHAVTAPIVTT</sequence>
<gene>
    <name evidence="6" type="ORF">SAMN05421642_114108</name>
</gene>
<dbReference type="GO" id="GO:0016829">
    <property type="term" value="F:lyase activity"/>
    <property type="evidence" value="ECO:0007669"/>
    <property type="project" value="UniProtKB-KW"/>
</dbReference>